<evidence type="ECO:0000313" key="8">
    <source>
        <dbReference type="EMBL" id="NNG35903.1"/>
    </source>
</evidence>
<dbReference type="Pfam" id="PF00072">
    <property type="entry name" value="Response_reg"/>
    <property type="match status" value="1"/>
</dbReference>
<proteinExistence type="predicted"/>
<dbReference type="PROSITE" id="PS50110">
    <property type="entry name" value="RESPONSE_REGULATORY"/>
    <property type="match status" value="1"/>
</dbReference>
<dbReference type="GO" id="GO:0003677">
    <property type="term" value="F:DNA binding"/>
    <property type="evidence" value="ECO:0007669"/>
    <property type="project" value="UniProtKB-KW"/>
</dbReference>
<dbReference type="GO" id="GO:0006355">
    <property type="term" value="P:regulation of DNA-templated transcription"/>
    <property type="evidence" value="ECO:0007669"/>
    <property type="project" value="InterPro"/>
</dbReference>
<evidence type="ECO:0000256" key="5">
    <source>
        <dbReference type="PROSITE-ProRule" id="PRU00169"/>
    </source>
</evidence>
<protein>
    <submittedName>
        <fullName evidence="8">Response regulator transcription factor</fullName>
    </submittedName>
</protein>
<dbReference type="Gene3D" id="3.40.50.2300">
    <property type="match status" value="1"/>
</dbReference>
<dbReference type="InterPro" id="IPR016032">
    <property type="entry name" value="Sig_transdc_resp-reg_C-effctor"/>
</dbReference>
<dbReference type="InterPro" id="IPR011006">
    <property type="entry name" value="CheY-like_superfamily"/>
</dbReference>
<evidence type="ECO:0000256" key="3">
    <source>
        <dbReference type="ARBA" id="ARBA00023125"/>
    </source>
</evidence>
<dbReference type="SUPFAM" id="SSF46894">
    <property type="entry name" value="C-terminal effector domain of the bipartite response regulators"/>
    <property type="match status" value="1"/>
</dbReference>
<evidence type="ECO:0000256" key="2">
    <source>
        <dbReference type="ARBA" id="ARBA00023015"/>
    </source>
</evidence>
<dbReference type="PRINTS" id="PR00038">
    <property type="entry name" value="HTHLUXR"/>
</dbReference>
<accession>A0A849A8P8</accession>
<dbReference type="SMART" id="SM00421">
    <property type="entry name" value="HTH_LUXR"/>
    <property type="match status" value="1"/>
</dbReference>
<dbReference type="InterPro" id="IPR000792">
    <property type="entry name" value="Tscrpt_reg_LuxR_C"/>
</dbReference>
<dbReference type="GO" id="GO:0000160">
    <property type="term" value="P:phosphorelay signal transduction system"/>
    <property type="evidence" value="ECO:0007669"/>
    <property type="project" value="InterPro"/>
</dbReference>
<comment type="caution">
    <text evidence="5">Lacks conserved residue(s) required for the propagation of feature annotation.</text>
</comment>
<dbReference type="Pfam" id="PF00196">
    <property type="entry name" value="GerE"/>
    <property type="match status" value="1"/>
</dbReference>
<dbReference type="InterPro" id="IPR036388">
    <property type="entry name" value="WH-like_DNA-bd_sf"/>
</dbReference>
<keyword evidence="2" id="KW-0805">Transcription regulation</keyword>
<comment type="caution">
    <text evidence="8">The sequence shown here is derived from an EMBL/GenBank/DDBJ whole genome shotgun (WGS) entry which is preliminary data.</text>
</comment>
<name>A0A849A8P8_9ACTN</name>
<dbReference type="Gene3D" id="1.10.10.10">
    <property type="entry name" value="Winged helix-like DNA-binding domain superfamily/Winged helix DNA-binding domain"/>
    <property type="match status" value="1"/>
</dbReference>
<evidence type="ECO:0000256" key="1">
    <source>
        <dbReference type="ARBA" id="ARBA00022553"/>
    </source>
</evidence>
<feature type="domain" description="HTH luxR-type" evidence="6">
    <location>
        <begin position="131"/>
        <end position="196"/>
    </location>
</feature>
<gene>
    <name evidence="8" type="ORF">HKD39_09300</name>
</gene>
<keyword evidence="4" id="KW-0804">Transcription</keyword>
<dbReference type="InterPro" id="IPR001789">
    <property type="entry name" value="Sig_transdc_resp-reg_receiver"/>
</dbReference>
<evidence type="ECO:0000256" key="4">
    <source>
        <dbReference type="ARBA" id="ARBA00023163"/>
    </source>
</evidence>
<organism evidence="8 9">
    <name type="scientific">Nakamurella aerolata</name>
    <dbReference type="NCBI Taxonomy" id="1656892"/>
    <lineage>
        <taxon>Bacteria</taxon>
        <taxon>Bacillati</taxon>
        <taxon>Actinomycetota</taxon>
        <taxon>Actinomycetes</taxon>
        <taxon>Nakamurellales</taxon>
        <taxon>Nakamurellaceae</taxon>
        <taxon>Nakamurella</taxon>
    </lineage>
</organism>
<dbReference type="EMBL" id="JABEND010000004">
    <property type="protein sequence ID" value="NNG35903.1"/>
    <property type="molecule type" value="Genomic_DNA"/>
</dbReference>
<sequence length="199" mass="21368">MTSVLICDERRTARDGLTKVMSAVSTVDEVDCVSSGDELLGRFGREPADLVLIGTQRALTSGIEATRRLLALHPNAVVIVFGSPDDTASIAAAIACGARGFLRWDASRPEILAAMSDALSDARFSAQRGEAIEAESPLTERELQVLRGMSQGQSNAEIGKELFLSEDTVKTHARRLFRKLGARDRAQAVAVGFRRGLVA</sequence>
<keyword evidence="9" id="KW-1185">Reference proteome</keyword>
<dbReference type="SUPFAM" id="SSF52172">
    <property type="entry name" value="CheY-like"/>
    <property type="match status" value="1"/>
</dbReference>
<dbReference type="PANTHER" id="PTHR44688">
    <property type="entry name" value="DNA-BINDING TRANSCRIPTIONAL ACTIVATOR DEVR_DOSR"/>
    <property type="match status" value="1"/>
</dbReference>
<keyword evidence="1" id="KW-0597">Phosphoprotein</keyword>
<dbReference type="PROSITE" id="PS50043">
    <property type="entry name" value="HTH_LUXR_2"/>
    <property type="match status" value="1"/>
</dbReference>
<dbReference type="CDD" id="cd06170">
    <property type="entry name" value="LuxR_C_like"/>
    <property type="match status" value="1"/>
</dbReference>
<dbReference type="SMART" id="SM00448">
    <property type="entry name" value="REC"/>
    <property type="match status" value="1"/>
</dbReference>
<dbReference type="CDD" id="cd17535">
    <property type="entry name" value="REC_NarL-like"/>
    <property type="match status" value="1"/>
</dbReference>
<evidence type="ECO:0000313" key="9">
    <source>
        <dbReference type="Proteomes" id="UP000562984"/>
    </source>
</evidence>
<keyword evidence="3" id="KW-0238">DNA-binding</keyword>
<dbReference type="AlphaFoldDB" id="A0A849A8P8"/>
<dbReference type="InterPro" id="IPR058245">
    <property type="entry name" value="NreC/VraR/RcsB-like_REC"/>
</dbReference>
<dbReference type="PROSITE" id="PS00622">
    <property type="entry name" value="HTH_LUXR_1"/>
    <property type="match status" value="1"/>
</dbReference>
<dbReference type="PANTHER" id="PTHR44688:SF16">
    <property type="entry name" value="DNA-BINDING TRANSCRIPTIONAL ACTIVATOR DEVR_DOSR"/>
    <property type="match status" value="1"/>
</dbReference>
<evidence type="ECO:0000259" key="7">
    <source>
        <dbReference type="PROSITE" id="PS50110"/>
    </source>
</evidence>
<feature type="domain" description="Response regulatory" evidence="7">
    <location>
        <begin position="3"/>
        <end position="119"/>
    </location>
</feature>
<dbReference type="RefSeq" id="WP_171199589.1">
    <property type="nucleotide sequence ID" value="NZ_JABEND010000004.1"/>
</dbReference>
<evidence type="ECO:0000259" key="6">
    <source>
        <dbReference type="PROSITE" id="PS50043"/>
    </source>
</evidence>
<reference evidence="8 9" key="1">
    <citation type="submission" date="2020-05" db="EMBL/GenBank/DDBJ databases">
        <title>Nakamurella sp. DB0629 isolated from air conditioner.</title>
        <authorList>
            <person name="Kim D.H."/>
            <person name="Kim D.-U."/>
        </authorList>
    </citation>
    <scope>NUCLEOTIDE SEQUENCE [LARGE SCALE GENOMIC DNA]</scope>
    <source>
        <strain evidence="8 9">DB0629</strain>
    </source>
</reference>
<dbReference type="Proteomes" id="UP000562984">
    <property type="component" value="Unassembled WGS sequence"/>
</dbReference>